<evidence type="ECO:0000256" key="2">
    <source>
        <dbReference type="ARBA" id="ARBA00012588"/>
    </source>
</evidence>
<evidence type="ECO:0000259" key="5">
    <source>
        <dbReference type="Pfam" id="PF00534"/>
    </source>
</evidence>
<evidence type="ECO:0000259" key="6">
    <source>
        <dbReference type="Pfam" id="PF08323"/>
    </source>
</evidence>
<keyword evidence="4" id="KW-0808">Transferase</keyword>
<dbReference type="AlphaFoldDB" id="A0A1F6GCB9"/>
<dbReference type="PANTHER" id="PTHR45825:SF11">
    <property type="entry name" value="ALPHA AMYLASE DOMAIN-CONTAINING PROTEIN"/>
    <property type="match status" value="1"/>
</dbReference>
<dbReference type="Pfam" id="PF08323">
    <property type="entry name" value="Glyco_transf_5"/>
    <property type="match status" value="1"/>
</dbReference>
<dbReference type="Gene3D" id="3.40.50.2000">
    <property type="entry name" value="Glycogen Phosphorylase B"/>
    <property type="match status" value="2"/>
</dbReference>
<proteinExistence type="predicted"/>
<reference evidence="7 8" key="1">
    <citation type="journal article" date="2016" name="Nat. Commun.">
        <title>Thousands of microbial genomes shed light on interconnected biogeochemical processes in an aquifer system.</title>
        <authorList>
            <person name="Anantharaman K."/>
            <person name="Brown C.T."/>
            <person name="Hug L.A."/>
            <person name="Sharon I."/>
            <person name="Castelle C.J."/>
            <person name="Probst A.J."/>
            <person name="Thomas B.C."/>
            <person name="Singh A."/>
            <person name="Wilkins M.J."/>
            <person name="Karaoz U."/>
            <person name="Brodie E.L."/>
            <person name="Williams K.H."/>
            <person name="Hubbard S.S."/>
            <person name="Banfield J.F."/>
        </authorList>
    </citation>
    <scope>NUCLEOTIDE SEQUENCE [LARGE SCALE GENOMIC DNA]</scope>
</reference>
<comment type="caution">
    <text evidence="7">The sequence shown here is derived from an EMBL/GenBank/DDBJ whole genome shotgun (WGS) entry which is preliminary data.</text>
</comment>
<protein>
    <recommendedName>
        <fullName evidence="2">starch synthase</fullName>
        <ecNumber evidence="2">2.4.1.21</ecNumber>
    </recommendedName>
</protein>
<dbReference type="InterPro" id="IPR001296">
    <property type="entry name" value="Glyco_trans_1"/>
</dbReference>
<sequence>MRRDFKSSSVLKHTATVFTIHNIIYQLGRNWWEISPEKRDDGKSKLPFFNDPTLENINFAKRAVLNAEVVNTVSETYAKEILTKEKGQGLHVLLENRQDRLYGIINGIEHGDYNPATDPGLYVNYSVKELDKRAANKAWLQKKYNLTISEKVPLLVMSSRIAYEKGFNLVLDILDHLGRYDIQILVMGDGDKNYINEITKIGKKYPKKIIWTPFDDKRETGLYAGGDLILLPSNTEPCGINIMKAMRYGCIPIVHSVGGPKDTIANFDFNNRDGNGFSFANYSALSLYGAILRALEYYKNKKIWRHLVAQDMHSSFTWDLPAGRYVHLFKKAIKLHQESAQNANVQK</sequence>
<keyword evidence="3" id="KW-0328">Glycosyltransferase</keyword>
<evidence type="ECO:0000256" key="1">
    <source>
        <dbReference type="ARBA" id="ARBA00001478"/>
    </source>
</evidence>
<evidence type="ECO:0000256" key="4">
    <source>
        <dbReference type="ARBA" id="ARBA00022679"/>
    </source>
</evidence>
<organism evidence="7 8">
    <name type="scientific">Candidatus Kuenenbacteria bacterium RBG_16_41_7</name>
    <dbReference type="NCBI Taxonomy" id="1798560"/>
    <lineage>
        <taxon>Bacteria</taxon>
        <taxon>Candidatus Kueneniibacteriota</taxon>
    </lineage>
</organism>
<feature type="domain" description="Glycosyl transferase family 1" evidence="5">
    <location>
        <begin position="146"/>
        <end position="301"/>
    </location>
</feature>
<dbReference type="InterPro" id="IPR013534">
    <property type="entry name" value="Starch_synth_cat_dom"/>
</dbReference>
<dbReference type="EMBL" id="MFMV01000034">
    <property type="protein sequence ID" value="OGG95753.1"/>
    <property type="molecule type" value="Genomic_DNA"/>
</dbReference>
<feature type="domain" description="Starch synthase catalytic" evidence="6">
    <location>
        <begin position="5"/>
        <end position="95"/>
    </location>
</feature>
<evidence type="ECO:0000256" key="3">
    <source>
        <dbReference type="ARBA" id="ARBA00022676"/>
    </source>
</evidence>
<comment type="catalytic activity">
    <reaction evidence="1">
        <text>[(1-&gt;4)-alpha-D-glucosyl](n) + ADP-alpha-D-glucose = [(1-&gt;4)-alpha-D-glucosyl](n+1) + ADP + H(+)</text>
        <dbReference type="Rhea" id="RHEA:18189"/>
        <dbReference type="Rhea" id="RHEA-COMP:9584"/>
        <dbReference type="Rhea" id="RHEA-COMP:9587"/>
        <dbReference type="ChEBI" id="CHEBI:15378"/>
        <dbReference type="ChEBI" id="CHEBI:15444"/>
        <dbReference type="ChEBI" id="CHEBI:57498"/>
        <dbReference type="ChEBI" id="CHEBI:456216"/>
        <dbReference type="EC" id="2.4.1.21"/>
    </reaction>
</comment>
<dbReference type="Proteomes" id="UP000178149">
    <property type="component" value="Unassembled WGS sequence"/>
</dbReference>
<dbReference type="SUPFAM" id="SSF53756">
    <property type="entry name" value="UDP-Glycosyltransferase/glycogen phosphorylase"/>
    <property type="match status" value="1"/>
</dbReference>
<evidence type="ECO:0000313" key="8">
    <source>
        <dbReference type="Proteomes" id="UP000178149"/>
    </source>
</evidence>
<dbReference type="EC" id="2.4.1.21" evidence="2"/>
<dbReference type="PANTHER" id="PTHR45825">
    <property type="entry name" value="GRANULE-BOUND STARCH SYNTHASE 1, CHLOROPLASTIC/AMYLOPLASTIC"/>
    <property type="match status" value="1"/>
</dbReference>
<dbReference type="GO" id="GO:0009011">
    <property type="term" value="F:alpha-1,4-glucan glucosyltransferase (ADP-glucose donor) activity"/>
    <property type="evidence" value="ECO:0007669"/>
    <property type="project" value="UniProtKB-EC"/>
</dbReference>
<dbReference type="Pfam" id="PF00534">
    <property type="entry name" value="Glycos_transf_1"/>
    <property type="match status" value="1"/>
</dbReference>
<name>A0A1F6GCB9_9BACT</name>
<evidence type="ECO:0000313" key="7">
    <source>
        <dbReference type="EMBL" id="OGG95753.1"/>
    </source>
</evidence>
<gene>
    <name evidence="7" type="ORF">A2V95_02185</name>
</gene>
<accession>A0A1F6GCB9</accession>